<protein>
    <submittedName>
        <fullName evidence="4">TetR family transcriptional regulator</fullName>
    </submittedName>
</protein>
<dbReference type="InterPro" id="IPR050624">
    <property type="entry name" value="HTH-type_Tx_Regulator"/>
</dbReference>
<keyword evidence="1 2" id="KW-0238">DNA-binding</keyword>
<dbReference type="PRINTS" id="PR00455">
    <property type="entry name" value="HTHTETR"/>
</dbReference>
<dbReference type="AlphaFoldDB" id="A0A4R3L2U7"/>
<feature type="DNA-binding region" description="H-T-H motif" evidence="2">
    <location>
        <begin position="31"/>
        <end position="50"/>
    </location>
</feature>
<evidence type="ECO:0000256" key="1">
    <source>
        <dbReference type="ARBA" id="ARBA00023125"/>
    </source>
</evidence>
<dbReference type="GO" id="GO:0003677">
    <property type="term" value="F:DNA binding"/>
    <property type="evidence" value="ECO:0007669"/>
    <property type="project" value="UniProtKB-UniRule"/>
</dbReference>
<evidence type="ECO:0000259" key="3">
    <source>
        <dbReference type="PROSITE" id="PS50977"/>
    </source>
</evidence>
<gene>
    <name evidence="4" type="ORF">EDD58_10839</name>
</gene>
<dbReference type="EMBL" id="SMAG01000008">
    <property type="protein sequence ID" value="TCS93225.1"/>
    <property type="molecule type" value="Genomic_DNA"/>
</dbReference>
<dbReference type="SUPFAM" id="SSF48498">
    <property type="entry name" value="Tetracyclin repressor-like, C-terminal domain"/>
    <property type="match status" value="1"/>
</dbReference>
<feature type="domain" description="HTH tetR-type" evidence="3">
    <location>
        <begin position="8"/>
        <end position="68"/>
    </location>
</feature>
<organism evidence="4 5">
    <name type="scientific">Hazenella coriacea</name>
    <dbReference type="NCBI Taxonomy" id="1179467"/>
    <lineage>
        <taxon>Bacteria</taxon>
        <taxon>Bacillati</taxon>
        <taxon>Bacillota</taxon>
        <taxon>Bacilli</taxon>
        <taxon>Bacillales</taxon>
        <taxon>Thermoactinomycetaceae</taxon>
        <taxon>Hazenella</taxon>
    </lineage>
</organism>
<dbReference type="Gene3D" id="1.10.357.10">
    <property type="entry name" value="Tetracycline Repressor, domain 2"/>
    <property type="match status" value="1"/>
</dbReference>
<name>A0A4R3L2U7_9BACL</name>
<dbReference type="OrthoDB" id="268339at2"/>
<dbReference type="PROSITE" id="PS50977">
    <property type="entry name" value="HTH_TETR_2"/>
    <property type="match status" value="1"/>
</dbReference>
<dbReference type="InterPro" id="IPR001647">
    <property type="entry name" value="HTH_TetR"/>
</dbReference>
<proteinExistence type="predicted"/>
<dbReference type="SUPFAM" id="SSF46689">
    <property type="entry name" value="Homeodomain-like"/>
    <property type="match status" value="1"/>
</dbReference>
<dbReference type="Pfam" id="PF00440">
    <property type="entry name" value="TetR_N"/>
    <property type="match status" value="1"/>
</dbReference>
<dbReference type="PROSITE" id="PS01081">
    <property type="entry name" value="HTH_TETR_1"/>
    <property type="match status" value="1"/>
</dbReference>
<dbReference type="RefSeq" id="WP_131925943.1">
    <property type="nucleotide sequence ID" value="NZ_SMAG01000008.1"/>
</dbReference>
<dbReference type="InterPro" id="IPR023772">
    <property type="entry name" value="DNA-bd_HTH_TetR-type_CS"/>
</dbReference>
<sequence length="194" mass="22572">MLRETRKRELKEQIFLQAVQLFKERGYENVTVQQIASACGIAKGTFFNYFSKKEEILLYLGESQIELFNRSMERHQGIQHPKEQIERVLSDLLLRFTEHGELMKLAVLEIMKSAYLIENESKSILQLKQSIVAMIDHAKQNGKLSNHWNSEVIASTIVSIYFHTMMSWSLHDQNSKISDLFQQHLDVVWEGIGS</sequence>
<dbReference type="PANTHER" id="PTHR43479">
    <property type="entry name" value="ACREF/ENVCD OPERON REPRESSOR-RELATED"/>
    <property type="match status" value="1"/>
</dbReference>
<evidence type="ECO:0000313" key="5">
    <source>
        <dbReference type="Proteomes" id="UP000294937"/>
    </source>
</evidence>
<dbReference type="PANTHER" id="PTHR43479:SF11">
    <property type="entry name" value="ACREF_ENVCD OPERON REPRESSOR-RELATED"/>
    <property type="match status" value="1"/>
</dbReference>
<evidence type="ECO:0000256" key="2">
    <source>
        <dbReference type="PROSITE-ProRule" id="PRU00335"/>
    </source>
</evidence>
<dbReference type="InterPro" id="IPR036271">
    <property type="entry name" value="Tet_transcr_reg_TetR-rel_C_sf"/>
</dbReference>
<dbReference type="Proteomes" id="UP000294937">
    <property type="component" value="Unassembled WGS sequence"/>
</dbReference>
<comment type="caution">
    <text evidence="4">The sequence shown here is derived from an EMBL/GenBank/DDBJ whole genome shotgun (WGS) entry which is preliminary data.</text>
</comment>
<accession>A0A4R3L2U7</accession>
<dbReference type="InterPro" id="IPR009057">
    <property type="entry name" value="Homeodomain-like_sf"/>
</dbReference>
<evidence type="ECO:0000313" key="4">
    <source>
        <dbReference type="EMBL" id="TCS93225.1"/>
    </source>
</evidence>
<reference evidence="4 5" key="1">
    <citation type="submission" date="2019-03" db="EMBL/GenBank/DDBJ databases">
        <title>Genomic Encyclopedia of Type Strains, Phase IV (KMG-IV): sequencing the most valuable type-strain genomes for metagenomic binning, comparative biology and taxonomic classification.</title>
        <authorList>
            <person name="Goeker M."/>
        </authorList>
    </citation>
    <scope>NUCLEOTIDE SEQUENCE [LARGE SCALE GENOMIC DNA]</scope>
    <source>
        <strain evidence="4 5">DSM 45707</strain>
    </source>
</reference>
<keyword evidence="5" id="KW-1185">Reference proteome</keyword>